<protein>
    <recommendedName>
        <fullName evidence="2">histidine kinase</fullName>
        <ecNumber evidence="2">2.7.13.3</ecNumber>
    </recommendedName>
</protein>
<dbReference type="Pfam" id="PF13796">
    <property type="entry name" value="Sensor"/>
    <property type="match status" value="1"/>
</dbReference>
<dbReference type="Pfam" id="PF02518">
    <property type="entry name" value="HATPase_c"/>
    <property type="match status" value="1"/>
</dbReference>
<keyword evidence="8" id="KW-0902">Two-component regulatory system</keyword>
<accession>A0A329QJQ9</accession>
<evidence type="ECO:0000313" key="12">
    <source>
        <dbReference type="Proteomes" id="UP000250462"/>
    </source>
</evidence>
<dbReference type="RefSeq" id="WP_112258959.1">
    <property type="nucleotide sequence ID" value="NZ_QMIG01000015.1"/>
</dbReference>
<evidence type="ECO:0000256" key="4">
    <source>
        <dbReference type="ARBA" id="ARBA00022679"/>
    </source>
</evidence>
<evidence type="ECO:0000313" key="11">
    <source>
        <dbReference type="EMBL" id="RAW12503.1"/>
    </source>
</evidence>
<evidence type="ECO:0000256" key="5">
    <source>
        <dbReference type="ARBA" id="ARBA00022741"/>
    </source>
</evidence>
<dbReference type="SMART" id="SM00387">
    <property type="entry name" value="HATPase_c"/>
    <property type="match status" value="1"/>
</dbReference>
<dbReference type="EMBL" id="QMIG01000015">
    <property type="protein sequence ID" value="RAW12503.1"/>
    <property type="molecule type" value="Genomic_DNA"/>
</dbReference>
<evidence type="ECO:0000256" key="7">
    <source>
        <dbReference type="ARBA" id="ARBA00022840"/>
    </source>
</evidence>
<feature type="transmembrane region" description="Helical" evidence="9">
    <location>
        <begin position="34"/>
        <end position="56"/>
    </location>
</feature>
<keyword evidence="4" id="KW-0808">Transferase</keyword>
<dbReference type="SUPFAM" id="SSF55874">
    <property type="entry name" value="ATPase domain of HSP90 chaperone/DNA topoisomerase II/histidine kinase"/>
    <property type="match status" value="1"/>
</dbReference>
<evidence type="ECO:0000256" key="9">
    <source>
        <dbReference type="SAM" id="Phobius"/>
    </source>
</evidence>
<dbReference type="InterPro" id="IPR025828">
    <property type="entry name" value="Put_sensor_dom"/>
</dbReference>
<dbReference type="OrthoDB" id="5242012at2"/>
<dbReference type="Proteomes" id="UP000250462">
    <property type="component" value="Unassembled WGS sequence"/>
</dbReference>
<sequence length="421" mass="44194">MTITATDSDGVRSAPGTALRALWSARTWRATTHLVTGLLIGLASFVGVFLLVAATFTLAPTLVGAVLSMALLLVVNRALTALQRSRFAAFLNLQIQRPAAPVTGEPFVRRTLRGLGAGSTWRQLGYHVLAGVFGVLAGAIAIAVWSAGLTFPLAFLYTQAWGGISLAAGAASTVTGLVLLFAAPWIVRTLAMADAAIAQALLSAESTEELTHRVVTLAASREGVVDAADTERRRIERDLHDGAQQRLTSLAMNLGIARASLADAPEPARDVIAQAHDEAKHALVELRDVVRGMHPAVLDDRGLDAALSGLAARSPVPVRLDVQMPERAAREVEAVAYFVVSEALTNATTHAHASSIDVRVKFERDRLQVTVTDDGNGGADPARGTGLDGLRKRVSSVDGTLHISSPPGGPTTLTAEMPCAL</sequence>
<evidence type="ECO:0000256" key="3">
    <source>
        <dbReference type="ARBA" id="ARBA00022553"/>
    </source>
</evidence>
<comment type="catalytic activity">
    <reaction evidence="1">
        <text>ATP + protein L-histidine = ADP + protein N-phospho-L-histidine.</text>
        <dbReference type="EC" id="2.7.13.3"/>
    </reaction>
</comment>
<dbReference type="Gene3D" id="1.20.5.1930">
    <property type="match status" value="1"/>
</dbReference>
<dbReference type="PANTHER" id="PTHR24421:SF10">
    <property type="entry name" value="NITRATE_NITRITE SENSOR PROTEIN NARQ"/>
    <property type="match status" value="1"/>
</dbReference>
<dbReference type="Pfam" id="PF07730">
    <property type="entry name" value="HisKA_3"/>
    <property type="match status" value="1"/>
</dbReference>
<dbReference type="InterPro" id="IPR036890">
    <property type="entry name" value="HATPase_C_sf"/>
</dbReference>
<gene>
    <name evidence="11" type="ORF">DPM12_13970</name>
</gene>
<keyword evidence="9" id="KW-1133">Transmembrane helix</keyword>
<dbReference type="InterPro" id="IPR003594">
    <property type="entry name" value="HATPase_dom"/>
</dbReference>
<keyword evidence="12" id="KW-1185">Reference proteome</keyword>
<dbReference type="CDD" id="cd16917">
    <property type="entry name" value="HATPase_UhpB-NarQ-NarX-like"/>
    <property type="match status" value="1"/>
</dbReference>
<dbReference type="GO" id="GO:0000155">
    <property type="term" value="F:phosphorelay sensor kinase activity"/>
    <property type="evidence" value="ECO:0007669"/>
    <property type="project" value="InterPro"/>
</dbReference>
<feature type="transmembrane region" description="Helical" evidence="9">
    <location>
        <begin position="128"/>
        <end position="148"/>
    </location>
</feature>
<dbReference type="InterPro" id="IPR050482">
    <property type="entry name" value="Sensor_HK_TwoCompSys"/>
</dbReference>
<reference evidence="11 12" key="1">
    <citation type="submission" date="2018-06" db="EMBL/GenBank/DDBJ databases">
        <title>Phytoactinopolyspora halophila sp. nov., a novel halophilic actinomycete isolated from a saline soil in China.</title>
        <authorList>
            <person name="Tang S.-K."/>
        </authorList>
    </citation>
    <scope>NUCLEOTIDE SEQUENCE [LARGE SCALE GENOMIC DNA]</scope>
    <source>
        <strain evidence="11 12">YIM 96934</strain>
    </source>
</reference>
<dbReference type="InterPro" id="IPR011712">
    <property type="entry name" value="Sig_transdc_His_kin_sub3_dim/P"/>
</dbReference>
<dbReference type="PANTHER" id="PTHR24421">
    <property type="entry name" value="NITRATE/NITRITE SENSOR PROTEIN NARX-RELATED"/>
    <property type="match status" value="1"/>
</dbReference>
<dbReference type="EC" id="2.7.13.3" evidence="2"/>
<keyword evidence="5" id="KW-0547">Nucleotide-binding</keyword>
<dbReference type="GO" id="GO:0005524">
    <property type="term" value="F:ATP binding"/>
    <property type="evidence" value="ECO:0007669"/>
    <property type="project" value="UniProtKB-KW"/>
</dbReference>
<proteinExistence type="predicted"/>
<organism evidence="11 12">
    <name type="scientific">Phytoactinopolyspora halophila</name>
    <dbReference type="NCBI Taxonomy" id="1981511"/>
    <lineage>
        <taxon>Bacteria</taxon>
        <taxon>Bacillati</taxon>
        <taxon>Actinomycetota</taxon>
        <taxon>Actinomycetes</taxon>
        <taxon>Jiangellales</taxon>
        <taxon>Jiangellaceae</taxon>
        <taxon>Phytoactinopolyspora</taxon>
    </lineage>
</organism>
<dbReference type="Gene3D" id="3.30.565.10">
    <property type="entry name" value="Histidine kinase-like ATPase, C-terminal domain"/>
    <property type="match status" value="1"/>
</dbReference>
<keyword evidence="6 11" id="KW-0418">Kinase</keyword>
<keyword evidence="9" id="KW-0812">Transmembrane</keyword>
<keyword evidence="3" id="KW-0597">Phosphoprotein</keyword>
<feature type="domain" description="Histidine kinase/HSP90-like ATPase" evidence="10">
    <location>
        <begin position="331"/>
        <end position="421"/>
    </location>
</feature>
<comment type="caution">
    <text evidence="11">The sequence shown here is derived from an EMBL/GenBank/DDBJ whole genome shotgun (WGS) entry which is preliminary data.</text>
</comment>
<feature type="transmembrane region" description="Helical" evidence="9">
    <location>
        <begin position="160"/>
        <end position="182"/>
    </location>
</feature>
<evidence type="ECO:0000256" key="2">
    <source>
        <dbReference type="ARBA" id="ARBA00012438"/>
    </source>
</evidence>
<evidence type="ECO:0000259" key="10">
    <source>
        <dbReference type="SMART" id="SM00387"/>
    </source>
</evidence>
<dbReference type="AlphaFoldDB" id="A0A329QJQ9"/>
<dbReference type="GO" id="GO:0016020">
    <property type="term" value="C:membrane"/>
    <property type="evidence" value="ECO:0007669"/>
    <property type="project" value="InterPro"/>
</dbReference>
<evidence type="ECO:0000256" key="1">
    <source>
        <dbReference type="ARBA" id="ARBA00000085"/>
    </source>
</evidence>
<dbReference type="GO" id="GO:0046983">
    <property type="term" value="F:protein dimerization activity"/>
    <property type="evidence" value="ECO:0007669"/>
    <property type="project" value="InterPro"/>
</dbReference>
<evidence type="ECO:0000256" key="6">
    <source>
        <dbReference type="ARBA" id="ARBA00022777"/>
    </source>
</evidence>
<feature type="transmembrane region" description="Helical" evidence="9">
    <location>
        <begin position="62"/>
        <end position="79"/>
    </location>
</feature>
<name>A0A329QJQ9_9ACTN</name>
<evidence type="ECO:0000256" key="8">
    <source>
        <dbReference type="ARBA" id="ARBA00023012"/>
    </source>
</evidence>
<keyword evidence="7" id="KW-0067">ATP-binding</keyword>
<keyword evidence="9" id="KW-0472">Membrane</keyword>